<dbReference type="Pfam" id="PF00899">
    <property type="entry name" value="ThiF"/>
    <property type="match status" value="1"/>
</dbReference>
<dbReference type="InterPro" id="IPR058964">
    <property type="entry name" value="Cap2_linker"/>
</dbReference>
<evidence type="ECO:0000313" key="4">
    <source>
        <dbReference type="Proteomes" id="UP001499878"/>
    </source>
</evidence>
<reference evidence="4" key="1">
    <citation type="journal article" date="2019" name="Int. J. Syst. Evol. Microbiol.">
        <title>The Global Catalogue of Microorganisms (GCM) 10K type strain sequencing project: providing services to taxonomists for standard genome sequencing and annotation.</title>
        <authorList>
            <consortium name="The Broad Institute Genomics Platform"/>
            <consortium name="The Broad Institute Genome Sequencing Center for Infectious Disease"/>
            <person name="Wu L."/>
            <person name="Ma J."/>
        </authorList>
    </citation>
    <scope>NUCLEOTIDE SEQUENCE [LARGE SCALE GENOMIC DNA]</scope>
    <source>
        <strain evidence="4">JCM 18306</strain>
    </source>
</reference>
<dbReference type="InterPro" id="IPR045886">
    <property type="entry name" value="ThiF/MoeB/HesA"/>
</dbReference>
<accession>A0ABP9TEF1</accession>
<dbReference type="InterPro" id="IPR035985">
    <property type="entry name" value="Ubiquitin-activating_enz"/>
</dbReference>
<feature type="domain" description="THIF-type NAD/FAD binding fold" evidence="1">
    <location>
        <begin position="344"/>
        <end position="540"/>
    </location>
</feature>
<dbReference type="SUPFAM" id="SSF69572">
    <property type="entry name" value="Activating enzymes of the ubiquitin-like proteins"/>
    <property type="match status" value="1"/>
</dbReference>
<organism evidence="3 4">
    <name type="scientific">Streptomyces thinghirensis</name>
    <dbReference type="NCBI Taxonomy" id="551547"/>
    <lineage>
        <taxon>Bacteria</taxon>
        <taxon>Bacillati</taxon>
        <taxon>Actinomycetota</taxon>
        <taxon>Actinomycetes</taxon>
        <taxon>Kitasatosporales</taxon>
        <taxon>Streptomycetaceae</taxon>
        <taxon>Streptomyces</taxon>
    </lineage>
</organism>
<comment type="caution">
    <text evidence="3">The sequence shown here is derived from an EMBL/GenBank/DDBJ whole genome shotgun (WGS) entry which is preliminary data.</text>
</comment>
<dbReference type="PANTHER" id="PTHR43267">
    <property type="entry name" value="TRNA THREONYLCARBAMOYLADENOSINE DEHYDRATASE"/>
    <property type="match status" value="1"/>
</dbReference>
<name>A0ABP9TEF1_9ACTN</name>
<dbReference type="Pfam" id="PF14457">
    <property type="entry name" value="Prok-E2_A"/>
    <property type="match status" value="1"/>
</dbReference>
<protein>
    <submittedName>
        <fullName evidence="3">ThiF family adenylyltransferase</fullName>
    </submittedName>
</protein>
<keyword evidence="3" id="KW-0548">Nucleotidyltransferase</keyword>
<dbReference type="Pfam" id="PF26398">
    <property type="entry name" value="Cap2_linker"/>
    <property type="match status" value="1"/>
</dbReference>
<sequence>MTKRKPPAPQPNAHQQQMLAELKTLSTQHPADIRLAGRPHTTPNGPCTVPIRLRTGDMPHAPGGLRLGQDEDFLLVLAPTPLTPPRVETTHLRFAGTPHILQGNRLCLYLDPAREWDPSAGLAPVMNRLWQWLTDAAAAKFDPDTALYHPVGGVLHHTPGTPTIVVRDLVPNRPASIAWLTSRTQDRLDLTTNTPTNQHSHRTPVLLLNHSLPLGAGSTLAELITLIDGTPATAPPIPNALSHTLLTVLAASARRNTAATAQHFLLAVPHPATPASPPFLLAARLEPDPSDALRHLDPRTPPRPNTLPTVLRDATLTWCPLSDERPEVTTRRDAERPAHSFHGTHVHIWGCGGIGSWTAELIARAGARHLTLSDPGHITGGLLVRQNYTENDIGTAKATALAQRLRSLRDDLTIDITEPPPAPSLLQAAEHADLIIDTTVNITAGRFLDLLAQAPHRKAVLAQLATDSHSASLGILTLVAPDTHTSATAIDQASGHHVLTAPHLEPYHCLWTQPAPGDELNPTRGCSVPTFHGSAADLMATTATLVNVLGTQMRHPVSGTHLCAQPHTGTHPAHHFIAYADPP</sequence>
<keyword evidence="4" id="KW-1185">Reference proteome</keyword>
<dbReference type="EMBL" id="BAABJR010000034">
    <property type="protein sequence ID" value="GAA5217623.1"/>
    <property type="molecule type" value="Genomic_DNA"/>
</dbReference>
<keyword evidence="3" id="KW-0808">Transferase</keyword>
<evidence type="ECO:0000259" key="1">
    <source>
        <dbReference type="Pfam" id="PF00899"/>
    </source>
</evidence>
<dbReference type="Proteomes" id="UP001499878">
    <property type="component" value="Unassembled WGS sequence"/>
</dbReference>
<dbReference type="Gene3D" id="3.40.50.720">
    <property type="entry name" value="NAD(P)-binding Rossmann-like Domain"/>
    <property type="match status" value="1"/>
</dbReference>
<dbReference type="InterPro" id="IPR032865">
    <property type="entry name" value="Prok-E2_A"/>
</dbReference>
<evidence type="ECO:0000259" key="2">
    <source>
        <dbReference type="Pfam" id="PF26398"/>
    </source>
</evidence>
<dbReference type="RefSeq" id="WP_345638614.1">
    <property type="nucleotide sequence ID" value="NZ_BAABJR010000034.1"/>
</dbReference>
<proteinExistence type="predicted"/>
<feature type="domain" description="Cap2 central linker" evidence="2">
    <location>
        <begin position="200"/>
        <end position="324"/>
    </location>
</feature>
<dbReference type="InterPro" id="IPR000594">
    <property type="entry name" value="ThiF_NAD_FAD-bd"/>
</dbReference>
<dbReference type="PANTHER" id="PTHR43267:SF1">
    <property type="entry name" value="TRNA THREONYLCARBAMOYLADENOSINE DEHYDRATASE"/>
    <property type="match status" value="1"/>
</dbReference>
<gene>
    <name evidence="3" type="ORF">GCM10023323_75340</name>
</gene>
<dbReference type="GO" id="GO:0016779">
    <property type="term" value="F:nucleotidyltransferase activity"/>
    <property type="evidence" value="ECO:0007669"/>
    <property type="project" value="UniProtKB-KW"/>
</dbReference>
<evidence type="ECO:0000313" key="3">
    <source>
        <dbReference type="EMBL" id="GAA5217623.1"/>
    </source>
</evidence>